<feature type="compositionally biased region" description="Low complexity" evidence="1">
    <location>
        <begin position="8"/>
        <end position="17"/>
    </location>
</feature>
<dbReference type="GeneID" id="93582488"/>
<protein>
    <submittedName>
        <fullName evidence="2">Uncharacterized protein</fullName>
    </submittedName>
</protein>
<proteinExistence type="predicted"/>
<dbReference type="STRING" id="97331.A0A437ADG7"/>
<comment type="caution">
    <text evidence="2">The sequence shown here is derived from an EMBL/GenBank/DDBJ whole genome shotgun (WGS) entry which is preliminary data.</text>
</comment>
<keyword evidence="3" id="KW-1185">Reference proteome</keyword>
<dbReference type="EMBL" id="SAEB01000001">
    <property type="protein sequence ID" value="RVD89158.1"/>
    <property type="molecule type" value="Genomic_DNA"/>
</dbReference>
<dbReference type="RefSeq" id="XP_067494702.1">
    <property type="nucleotide sequence ID" value="XM_067630441.1"/>
</dbReference>
<reference evidence="2 3" key="1">
    <citation type="submission" date="2019-01" db="EMBL/GenBank/DDBJ databases">
        <title>Intercellular communication is required for trap formation in the nematode-trapping fungus Duddingtonia flagrans.</title>
        <authorList>
            <person name="Youssar L."/>
            <person name="Wernet V."/>
            <person name="Hensel N."/>
            <person name="Hildebrandt H.-G."/>
            <person name="Fischer R."/>
        </authorList>
    </citation>
    <scope>NUCLEOTIDE SEQUENCE [LARGE SCALE GENOMIC DNA]</scope>
    <source>
        <strain evidence="2 3">CBS H-5679</strain>
    </source>
</reference>
<evidence type="ECO:0000313" key="3">
    <source>
        <dbReference type="Proteomes" id="UP000283090"/>
    </source>
</evidence>
<evidence type="ECO:0000256" key="1">
    <source>
        <dbReference type="SAM" id="MobiDB-lite"/>
    </source>
</evidence>
<gene>
    <name evidence="2" type="ORF">DFL_000177</name>
</gene>
<organism evidence="2 3">
    <name type="scientific">Arthrobotrys flagrans</name>
    <name type="common">Nematode-trapping fungus</name>
    <name type="synonym">Trichothecium flagrans</name>
    <dbReference type="NCBI Taxonomy" id="97331"/>
    <lineage>
        <taxon>Eukaryota</taxon>
        <taxon>Fungi</taxon>
        <taxon>Dikarya</taxon>
        <taxon>Ascomycota</taxon>
        <taxon>Pezizomycotina</taxon>
        <taxon>Orbiliomycetes</taxon>
        <taxon>Orbiliales</taxon>
        <taxon>Orbiliaceae</taxon>
        <taxon>Arthrobotrys</taxon>
    </lineage>
</organism>
<feature type="region of interest" description="Disordered" evidence="1">
    <location>
        <begin position="1"/>
        <end position="23"/>
    </location>
</feature>
<dbReference type="OrthoDB" id="5391193at2759"/>
<dbReference type="AlphaFoldDB" id="A0A437ADG7"/>
<name>A0A437ADG7_ARTFL</name>
<dbReference type="Proteomes" id="UP000283090">
    <property type="component" value="Unassembled WGS sequence"/>
</dbReference>
<dbReference type="VEuPathDB" id="FungiDB:DFL_000177"/>
<sequence>MEFNFAYSASGAPAPAKSKGKATSKAKAKVTATATTTTAAAAASANFDFTFKPVPAPVFSTAPVAAPAPAPAPAAAAAAAAAPVSAPFGFDFSYKPPTVAAPVAAPALVAAPAPAPAPAPALVAAPAPAPVAAPAPVSAPFGFDFSYKPPPVAAPAVTPAIAPATTPLAFVVPPAGPSITSFAQILAANPSAMEIKAVRIPRPKTEAEILREAAERAHRESRKLTALQVATKPWAFGPIAPAKRTRFTVKPASFWINLTPIHKVKVQSGNKVPVVSAAKGKSVMMRGGLPWFNRNTEKWEQEQMLLIEKKEREAMKRAQAKREAENVANIAIALEGLNACAKRKPTFVERAINAAAPFMPLARYVVPLVTYMAMEMLQH</sequence>
<accession>A0A437ADG7</accession>
<evidence type="ECO:0000313" key="2">
    <source>
        <dbReference type="EMBL" id="RVD89158.1"/>
    </source>
</evidence>